<dbReference type="Pfam" id="PF02037">
    <property type="entry name" value="SAP"/>
    <property type="match status" value="1"/>
</dbReference>
<proteinExistence type="predicted"/>
<dbReference type="AlphaFoldDB" id="A0A8R1HVR7"/>
<reference evidence="4" key="1">
    <citation type="submission" date="2010-08" db="EMBL/GenBank/DDBJ databases">
        <authorList>
            <consortium name="Caenorhabditis japonica Sequencing Consortium"/>
            <person name="Wilson R.K."/>
        </authorList>
    </citation>
    <scope>NUCLEOTIDE SEQUENCE [LARGE SCALE GENOMIC DNA]</scope>
    <source>
        <strain evidence="4">DF5081</strain>
    </source>
</reference>
<feature type="region of interest" description="Disordered" evidence="1">
    <location>
        <begin position="54"/>
        <end position="82"/>
    </location>
</feature>
<dbReference type="InterPro" id="IPR036361">
    <property type="entry name" value="SAP_dom_sf"/>
</dbReference>
<feature type="domain" description="SAP" evidence="2">
    <location>
        <begin position="13"/>
        <end position="47"/>
    </location>
</feature>
<dbReference type="Proteomes" id="UP000005237">
    <property type="component" value="Unassembled WGS sequence"/>
</dbReference>
<name>A0A8R1HVR7_CAEJA</name>
<dbReference type="SUPFAM" id="SSF68906">
    <property type="entry name" value="SAP domain"/>
    <property type="match status" value="1"/>
</dbReference>
<dbReference type="PROSITE" id="PS50800">
    <property type="entry name" value="SAP"/>
    <property type="match status" value="1"/>
</dbReference>
<feature type="compositionally biased region" description="Basic and acidic residues" evidence="1">
    <location>
        <begin position="196"/>
        <end position="214"/>
    </location>
</feature>
<organism evidence="3 4">
    <name type="scientific">Caenorhabditis japonica</name>
    <dbReference type="NCBI Taxonomy" id="281687"/>
    <lineage>
        <taxon>Eukaryota</taxon>
        <taxon>Metazoa</taxon>
        <taxon>Ecdysozoa</taxon>
        <taxon>Nematoda</taxon>
        <taxon>Chromadorea</taxon>
        <taxon>Rhabditida</taxon>
        <taxon>Rhabditina</taxon>
        <taxon>Rhabditomorpha</taxon>
        <taxon>Rhabditoidea</taxon>
        <taxon>Rhabditidae</taxon>
        <taxon>Peloderinae</taxon>
        <taxon>Caenorhabditis</taxon>
    </lineage>
</organism>
<dbReference type="Gene3D" id="1.10.720.30">
    <property type="entry name" value="SAP domain"/>
    <property type="match status" value="1"/>
</dbReference>
<evidence type="ECO:0000313" key="4">
    <source>
        <dbReference type="Proteomes" id="UP000005237"/>
    </source>
</evidence>
<evidence type="ECO:0000259" key="2">
    <source>
        <dbReference type="PROSITE" id="PS50800"/>
    </source>
</evidence>
<feature type="region of interest" description="Disordered" evidence="1">
    <location>
        <begin position="196"/>
        <end position="254"/>
    </location>
</feature>
<feature type="region of interest" description="Disordered" evidence="1">
    <location>
        <begin position="281"/>
        <end position="300"/>
    </location>
</feature>
<feature type="region of interest" description="Disordered" evidence="1">
    <location>
        <begin position="140"/>
        <end position="182"/>
    </location>
</feature>
<dbReference type="InterPro" id="IPR003034">
    <property type="entry name" value="SAP_dom"/>
</dbReference>
<dbReference type="SMART" id="SM00513">
    <property type="entry name" value="SAP"/>
    <property type="match status" value="1"/>
</dbReference>
<evidence type="ECO:0000313" key="3">
    <source>
        <dbReference type="EnsemblMetazoa" id="CJA08726.1"/>
    </source>
</evidence>
<evidence type="ECO:0000256" key="1">
    <source>
        <dbReference type="SAM" id="MobiDB-lite"/>
    </source>
</evidence>
<reference evidence="3" key="2">
    <citation type="submission" date="2022-06" db="UniProtKB">
        <authorList>
            <consortium name="EnsemblMetazoa"/>
        </authorList>
    </citation>
    <scope>IDENTIFICATION</scope>
    <source>
        <strain evidence="3">DF5081</strain>
    </source>
</reference>
<feature type="compositionally biased region" description="Basic residues" evidence="1">
    <location>
        <begin position="140"/>
        <end position="149"/>
    </location>
</feature>
<keyword evidence="4" id="KW-1185">Reference proteome</keyword>
<feature type="compositionally biased region" description="Polar residues" evidence="1">
    <location>
        <begin position="242"/>
        <end position="254"/>
    </location>
</feature>
<feature type="compositionally biased region" description="Acidic residues" evidence="1">
    <location>
        <begin position="54"/>
        <end position="78"/>
    </location>
</feature>
<protein>
    <submittedName>
        <fullName evidence="3">SAP domain-containing protein</fullName>
    </submittedName>
</protein>
<dbReference type="EnsemblMetazoa" id="CJA08726.1">
    <property type="protein sequence ID" value="CJA08726.1"/>
    <property type="gene ID" value="WBGene00127930"/>
</dbReference>
<sequence>MPCKSRLLVKDDVFNMTCDKLRKECKKKRLSHVGKKSELQFRLVEYLQNQEQCITEDGEEDPPQINDEEPMETDEPGQEESANRTFTIEDENKEDQKAFLHDGTPTNAVGLVLDQDAKRDLCTELGIDLHNFEVKSRTRVHRVSSRKSLRAADVDVPSQESPEKEEENRGVTPSRQRPPSRVVDRFAMIHAKEMEKMESLGDHRDRVQKRHEDLTSNVPDSIKRLATPKSLKKRAPLDKAATPSSSSTGWKPQNPAQMTFKFGDNNVNSFADVVNARKETGESTSTAVTPKKSASRARARVDVKKLTKIPRPSRGAVTPRAVKSVSRTVDSTFVDYMSTPKGATPNRAPRRGGYTPFAGKKVFVDTTQLTDREYKLAAEEGLIPGKTATKTNLELRQLESKKRRDDIIALKRKMNIG</sequence>
<accession>A0A8R1HVR7</accession>